<dbReference type="InterPro" id="IPR011008">
    <property type="entry name" value="Dimeric_a/b-barrel"/>
</dbReference>
<dbReference type="PANTHER" id="PTHR41521">
    <property type="match status" value="1"/>
</dbReference>
<comment type="caution">
    <text evidence="2">The sequence shown here is derived from an EMBL/GenBank/DDBJ whole genome shotgun (WGS) entry which is preliminary data.</text>
</comment>
<sequence>MSRTSVDDSSAYDHRMAKGYWVVAYRWVSDPDALAKYGAQAGPVVLAEGGRFVVRGGKATGREHGAAERTVVVEFPSYDAAVAAYESDAYQAAVRILDGVAERDFRIVEGPE</sequence>
<dbReference type="Proteomes" id="UP000321685">
    <property type="component" value="Unassembled WGS sequence"/>
</dbReference>
<proteinExistence type="predicted"/>
<reference evidence="2 3" key="1">
    <citation type="submission" date="2019-07" db="EMBL/GenBank/DDBJ databases">
        <title>Whole genome shotgun sequence of Pseudonocardia sulfidoxydans NBRC 16205.</title>
        <authorList>
            <person name="Hosoyama A."/>
            <person name="Uohara A."/>
            <person name="Ohji S."/>
            <person name="Ichikawa N."/>
        </authorList>
    </citation>
    <scope>NUCLEOTIDE SEQUENCE [LARGE SCALE GENOMIC DNA]</scope>
    <source>
        <strain evidence="2 3">NBRC 16205</strain>
    </source>
</reference>
<gene>
    <name evidence="2" type="ORF">PSU4_21420</name>
</gene>
<keyword evidence="3" id="KW-1185">Reference proteome</keyword>
<protein>
    <recommendedName>
        <fullName evidence="1">DUF1330 domain-containing protein</fullName>
    </recommendedName>
</protein>
<dbReference type="Pfam" id="PF07045">
    <property type="entry name" value="DUF1330"/>
    <property type="match status" value="1"/>
</dbReference>
<feature type="domain" description="DUF1330" evidence="1">
    <location>
        <begin position="18"/>
        <end position="110"/>
    </location>
</feature>
<dbReference type="SUPFAM" id="SSF54909">
    <property type="entry name" value="Dimeric alpha+beta barrel"/>
    <property type="match status" value="1"/>
</dbReference>
<dbReference type="Gene3D" id="3.30.70.100">
    <property type="match status" value="1"/>
</dbReference>
<dbReference type="EMBL" id="BJVJ01000016">
    <property type="protein sequence ID" value="GEL23188.1"/>
    <property type="molecule type" value="Genomic_DNA"/>
</dbReference>
<dbReference type="AlphaFoldDB" id="A0A511DJH6"/>
<evidence type="ECO:0000313" key="3">
    <source>
        <dbReference type="Proteomes" id="UP000321685"/>
    </source>
</evidence>
<name>A0A511DJH6_9PSEU</name>
<accession>A0A511DJH6</accession>
<dbReference type="PANTHER" id="PTHR41521:SF4">
    <property type="entry name" value="BLR0684 PROTEIN"/>
    <property type="match status" value="1"/>
</dbReference>
<organism evidence="2 3">
    <name type="scientific">Pseudonocardia sulfidoxydans NBRC 16205</name>
    <dbReference type="NCBI Taxonomy" id="1223511"/>
    <lineage>
        <taxon>Bacteria</taxon>
        <taxon>Bacillati</taxon>
        <taxon>Actinomycetota</taxon>
        <taxon>Actinomycetes</taxon>
        <taxon>Pseudonocardiales</taxon>
        <taxon>Pseudonocardiaceae</taxon>
        <taxon>Pseudonocardia</taxon>
    </lineage>
</organism>
<evidence type="ECO:0000313" key="2">
    <source>
        <dbReference type="EMBL" id="GEL23188.1"/>
    </source>
</evidence>
<dbReference type="InterPro" id="IPR010753">
    <property type="entry name" value="DUF1330"/>
</dbReference>
<evidence type="ECO:0000259" key="1">
    <source>
        <dbReference type="Pfam" id="PF07045"/>
    </source>
</evidence>